<dbReference type="GO" id="GO:0061631">
    <property type="term" value="F:ubiquitin conjugating enzyme activity"/>
    <property type="evidence" value="ECO:0007669"/>
    <property type="project" value="UniProtKB-EC"/>
</dbReference>
<evidence type="ECO:0000256" key="2">
    <source>
        <dbReference type="ARBA" id="ARBA00004906"/>
    </source>
</evidence>
<keyword evidence="3" id="KW-0808">Transferase</keyword>
<feature type="transmembrane region" description="Helical" evidence="7">
    <location>
        <begin position="158"/>
        <end position="177"/>
    </location>
</feature>
<dbReference type="EMBL" id="JAXIOK010000001">
    <property type="protein sequence ID" value="KAK4779576.1"/>
    <property type="molecule type" value="Genomic_DNA"/>
</dbReference>
<dbReference type="Pfam" id="PF00179">
    <property type="entry name" value="UQ_con"/>
    <property type="match status" value="1"/>
</dbReference>
<evidence type="ECO:0000313" key="10">
    <source>
        <dbReference type="Proteomes" id="UP001345219"/>
    </source>
</evidence>
<reference evidence="9 10" key="1">
    <citation type="journal article" date="2023" name="Hortic Res">
        <title>Pangenome of water caltrop reveals structural variations and asymmetric subgenome divergence after allopolyploidization.</title>
        <authorList>
            <person name="Zhang X."/>
            <person name="Chen Y."/>
            <person name="Wang L."/>
            <person name="Yuan Y."/>
            <person name="Fang M."/>
            <person name="Shi L."/>
            <person name="Lu R."/>
            <person name="Comes H.P."/>
            <person name="Ma Y."/>
            <person name="Chen Y."/>
            <person name="Huang G."/>
            <person name="Zhou Y."/>
            <person name="Zheng Z."/>
            <person name="Qiu Y."/>
        </authorList>
    </citation>
    <scope>NUCLEOTIDE SEQUENCE [LARGE SCALE GENOMIC DNA]</scope>
    <source>
        <tissue evidence="9">Roots</tissue>
    </source>
</reference>
<evidence type="ECO:0000256" key="3">
    <source>
        <dbReference type="ARBA" id="ARBA00022679"/>
    </source>
</evidence>
<keyword evidence="6" id="KW-0067">ATP-binding</keyword>
<feature type="domain" description="UBC core" evidence="8">
    <location>
        <begin position="32"/>
        <end position="182"/>
    </location>
</feature>
<dbReference type="FunFam" id="3.10.110.10:FF:000101">
    <property type="entry name" value="Ubiquitin-conjugating enzyme E2 D2"/>
    <property type="match status" value="1"/>
</dbReference>
<gene>
    <name evidence="9" type="ORF">SAY87_015682</name>
</gene>
<dbReference type="InterPro" id="IPR016135">
    <property type="entry name" value="UBQ-conjugating_enzyme/RWD"/>
</dbReference>
<dbReference type="SUPFAM" id="SSF54495">
    <property type="entry name" value="UBC-like"/>
    <property type="match status" value="1"/>
</dbReference>
<proteinExistence type="predicted"/>
<keyword evidence="7" id="KW-0812">Transmembrane</keyword>
<keyword evidence="5" id="KW-0833">Ubl conjugation pathway</keyword>
<dbReference type="AlphaFoldDB" id="A0AAN7L5K8"/>
<evidence type="ECO:0000256" key="5">
    <source>
        <dbReference type="ARBA" id="ARBA00022786"/>
    </source>
</evidence>
<dbReference type="GO" id="GO:0005524">
    <property type="term" value="F:ATP binding"/>
    <property type="evidence" value="ECO:0007669"/>
    <property type="project" value="UniProtKB-KW"/>
</dbReference>
<evidence type="ECO:0000256" key="7">
    <source>
        <dbReference type="SAM" id="Phobius"/>
    </source>
</evidence>
<name>A0AAN7L5K8_9MYRT</name>
<evidence type="ECO:0000256" key="4">
    <source>
        <dbReference type="ARBA" id="ARBA00022741"/>
    </source>
</evidence>
<dbReference type="InterPro" id="IPR000608">
    <property type="entry name" value="UBC"/>
</dbReference>
<keyword evidence="4" id="KW-0547">Nucleotide-binding</keyword>
<keyword evidence="10" id="KW-1185">Reference proteome</keyword>
<organism evidence="9 10">
    <name type="scientific">Trapa incisa</name>
    <dbReference type="NCBI Taxonomy" id="236973"/>
    <lineage>
        <taxon>Eukaryota</taxon>
        <taxon>Viridiplantae</taxon>
        <taxon>Streptophyta</taxon>
        <taxon>Embryophyta</taxon>
        <taxon>Tracheophyta</taxon>
        <taxon>Spermatophyta</taxon>
        <taxon>Magnoliopsida</taxon>
        <taxon>eudicotyledons</taxon>
        <taxon>Gunneridae</taxon>
        <taxon>Pentapetalae</taxon>
        <taxon>rosids</taxon>
        <taxon>malvids</taxon>
        <taxon>Myrtales</taxon>
        <taxon>Lythraceae</taxon>
        <taxon>Trapa</taxon>
    </lineage>
</organism>
<accession>A0AAN7L5K8</accession>
<evidence type="ECO:0000259" key="8">
    <source>
        <dbReference type="PROSITE" id="PS50127"/>
    </source>
</evidence>
<dbReference type="PANTHER" id="PTHR24068">
    <property type="entry name" value="UBIQUITIN-CONJUGATING ENZYME E2"/>
    <property type="match status" value="1"/>
</dbReference>
<comment type="pathway">
    <text evidence="2">Protein modification; protein ubiquitination.</text>
</comment>
<evidence type="ECO:0000313" key="9">
    <source>
        <dbReference type="EMBL" id="KAK4779576.1"/>
    </source>
</evidence>
<sequence>MRSAGMIGSLSSSSATTSATSATWASTTSVSASGKRIQREMAELNVDPPPDCSAGPKGDNLYHWVSTIIGPPGTPYEGGIFFLDFTFPSDYPFKPPKVAFKTRIFHCNVDSAGNLNLDILNDGWSPALTISKILRAIRSIFTNPDPCMFLSSSHLDHVFTLLLIVPSCTYIPLIYLVKLICRQPSCSRHCLSLPV</sequence>
<comment type="catalytic activity">
    <reaction evidence="1">
        <text>S-ubiquitinyl-[E1 ubiquitin-activating enzyme]-L-cysteine + [E2 ubiquitin-conjugating enzyme]-L-cysteine = [E1 ubiquitin-activating enzyme]-L-cysteine + S-ubiquitinyl-[E2 ubiquitin-conjugating enzyme]-L-cysteine.</text>
        <dbReference type="EC" id="2.3.2.23"/>
    </reaction>
</comment>
<dbReference type="SMART" id="SM00212">
    <property type="entry name" value="UBCc"/>
    <property type="match status" value="1"/>
</dbReference>
<dbReference type="PROSITE" id="PS50127">
    <property type="entry name" value="UBC_2"/>
    <property type="match status" value="1"/>
</dbReference>
<keyword evidence="7" id="KW-0472">Membrane</keyword>
<protein>
    <recommendedName>
        <fullName evidence="8">UBC core domain-containing protein</fullName>
    </recommendedName>
</protein>
<dbReference type="Proteomes" id="UP001345219">
    <property type="component" value="Chromosome 13"/>
</dbReference>
<dbReference type="Gene3D" id="3.10.110.10">
    <property type="entry name" value="Ubiquitin Conjugating Enzyme"/>
    <property type="match status" value="1"/>
</dbReference>
<keyword evidence="7" id="KW-1133">Transmembrane helix</keyword>
<evidence type="ECO:0000256" key="6">
    <source>
        <dbReference type="ARBA" id="ARBA00022840"/>
    </source>
</evidence>
<evidence type="ECO:0000256" key="1">
    <source>
        <dbReference type="ARBA" id="ARBA00000485"/>
    </source>
</evidence>
<comment type="caution">
    <text evidence="9">The sequence shown here is derived from an EMBL/GenBank/DDBJ whole genome shotgun (WGS) entry which is preliminary data.</text>
</comment>